<organism evidence="2 3">
    <name type="scientific">Caerostris extrusa</name>
    <name type="common">Bark spider</name>
    <name type="synonym">Caerostris bankana</name>
    <dbReference type="NCBI Taxonomy" id="172846"/>
    <lineage>
        <taxon>Eukaryota</taxon>
        <taxon>Metazoa</taxon>
        <taxon>Ecdysozoa</taxon>
        <taxon>Arthropoda</taxon>
        <taxon>Chelicerata</taxon>
        <taxon>Arachnida</taxon>
        <taxon>Araneae</taxon>
        <taxon>Araneomorphae</taxon>
        <taxon>Entelegynae</taxon>
        <taxon>Araneoidea</taxon>
        <taxon>Araneidae</taxon>
        <taxon>Caerostris</taxon>
    </lineage>
</organism>
<accession>A0AAV4MHP7</accession>
<dbReference type="Proteomes" id="UP001054945">
    <property type="component" value="Unassembled WGS sequence"/>
</dbReference>
<keyword evidence="3" id="KW-1185">Reference proteome</keyword>
<feature type="compositionally biased region" description="Basic and acidic residues" evidence="1">
    <location>
        <begin position="44"/>
        <end position="55"/>
    </location>
</feature>
<name>A0AAV4MHP7_CAEEX</name>
<gene>
    <name evidence="2" type="ORF">CEXT_434471</name>
</gene>
<dbReference type="EMBL" id="BPLR01019816">
    <property type="protein sequence ID" value="GIX72039.1"/>
    <property type="molecule type" value="Genomic_DNA"/>
</dbReference>
<evidence type="ECO:0000313" key="2">
    <source>
        <dbReference type="EMBL" id="GIX72039.1"/>
    </source>
</evidence>
<sequence length="106" mass="12532">MPSLKNERFNVIHDKLSEKTSLHENRGSMLSEDRKTSPQHLHRREGDTHPRESSIDKTALLHLRMERDILTAKREIISTESTRMERAHRTLEVDRQRDISLQEHTV</sequence>
<protein>
    <submittedName>
        <fullName evidence="2">Uncharacterized protein</fullName>
    </submittedName>
</protein>
<dbReference type="AlphaFoldDB" id="A0AAV4MHP7"/>
<feature type="region of interest" description="Disordered" evidence="1">
    <location>
        <begin position="1"/>
        <end position="56"/>
    </location>
</feature>
<evidence type="ECO:0000313" key="3">
    <source>
        <dbReference type="Proteomes" id="UP001054945"/>
    </source>
</evidence>
<proteinExistence type="predicted"/>
<evidence type="ECO:0000256" key="1">
    <source>
        <dbReference type="SAM" id="MobiDB-lite"/>
    </source>
</evidence>
<reference evidence="2 3" key="1">
    <citation type="submission" date="2021-06" db="EMBL/GenBank/DDBJ databases">
        <title>Caerostris extrusa draft genome.</title>
        <authorList>
            <person name="Kono N."/>
            <person name="Arakawa K."/>
        </authorList>
    </citation>
    <scope>NUCLEOTIDE SEQUENCE [LARGE SCALE GENOMIC DNA]</scope>
</reference>
<comment type="caution">
    <text evidence="2">The sequence shown here is derived from an EMBL/GenBank/DDBJ whole genome shotgun (WGS) entry which is preliminary data.</text>
</comment>
<feature type="compositionally biased region" description="Basic and acidic residues" evidence="1">
    <location>
        <begin position="1"/>
        <end position="36"/>
    </location>
</feature>